<protein>
    <recommendedName>
        <fullName evidence="1">Tyrosine-protein phosphatase domain-containing protein</fullName>
    </recommendedName>
</protein>
<comment type="caution">
    <text evidence="2">The sequence shown here is derived from an EMBL/GenBank/DDBJ whole genome shotgun (WGS) entry which is preliminary data.</text>
</comment>
<dbReference type="Proteomes" id="UP000290809">
    <property type="component" value="Unassembled WGS sequence"/>
</dbReference>
<accession>A0A430QGU3</accession>
<dbReference type="SMART" id="SM00404">
    <property type="entry name" value="PTPc_motif"/>
    <property type="match status" value="2"/>
</dbReference>
<dbReference type="PANTHER" id="PTHR19134:SF540">
    <property type="entry name" value="TYROSINE-PROTEIN PHOSPHATASE 99A"/>
    <property type="match status" value="1"/>
</dbReference>
<dbReference type="SMART" id="SM00194">
    <property type="entry name" value="PTPc"/>
    <property type="match status" value="1"/>
</dbReference>
<organism evidence="2 3">
    <name type="scientific">Schistosoma bovis</name>
    <name type="common">Blood fluke</name>
    <dbReference type="NCBI Taxonomy" id="6184"/>
    <lineage>
        <taxon>Eukaryota</taxon>
        <taxon>Metazoa</taxon>
        <taxon>Spiralia</taxon>
        <taxon>Lophotrochozoa</taxon>
        <taxon>Platyhelminthes</taxon>
        <taxon>Trematoda</taxon>
        <taxon>Digenea</taxon>
        <taxon>Strigeidida</taxon>
        <taxon>Schistosomatoidea</taxon>
        <taxon>Schistosomatidae</taxon>
        <taxon>Schistosoma</taxon>
    </lineage>
</organism>
<feature type="domain" description="Tyrosine-protein phosphatase" evidence="1">
    <location>
        <begin position="249"/>
        <end position="475"/>
    </location>
</feature>
<gene>
    <name evidence="2" type="ORF">DC041_0010912</name>
</gene>
<dbReference type="Pfam" id="PF00102">
    <property type="entry name" value="Y_phosphatase"/>
    <property type="match status" value="4"/>
</dbReference>
<dbReference type="EMBL" id="QMKO01001742">
    <property type="protein sequence ID" value="RTG86915.1"/>
    <property type="molecule type" value="Genomic_DNA"/>
</dbReference>
<dbReference type="PROSITE" id="PS50055">
    <property type="entry name" value="TYR_PHOSPHATASE_PTP"/>
    <property type="match status" value="3"/>
</dbReference>
<proteinExistence type="predicted"/>
<keyword evidence="3" id="KW-1185">Reference proteome</keyword>
<feature type="domain" description="Tyrosine-protein phosphatase" evidence="1">
    <location>
        <begin position="186"/>
        <end position="247"/>
    </location>
</feature>
<evidence type="ECO:0000313" key="3">
    <source>
        <dbReference type="Proteomes" id="UP000290809"/>
    </source>
</evidence>
<dbReference type="Gene3D" id="3.90.190.10">
    <property type="entry name" value="Protein tyrosine phosphatase superfamily"/>
    <property type="match status" value="4"/>
</dbReference>
<feature type="non-terminal residue" evidence="2">
    <location>
        <position position="1"/>
    </location>
</feature>
<evidence type="ECO:0000313" key="2">
    <source>
        <dbReference type="EMBL" id="RTG86915.1"/>
    </source>
</evidence>
<name>A0A430QGU3_SCHBO</name>
<dbReference type="GO" id="GO:0004725">
    <property type="term" value="F:protein tyrosine phosphatase activity"/>
    <property type="evidence" value="ECO:0007669"/>
    <property type="project" value="InterPro"/>
</dbReference>
<evidence type="ECO:0000259" key="1">
    <source>
        <dbReference type="PROSITE" id="PS50055"/>
    </source>
</evidence>
<dbReference type="PRINTS" id="PR00700">
    <property type="entry name" value="PRTYPHPHTASE"/>
</dbReference>
<dbReference type="InterPro" id="IPR000242">
    <property type="entry name" value="PTP_cat"/>
</dbReference>
<feature type="domain" description="Tyrosine-protein phosphatase" evidence="1">
    <location>
        <begin position="9"/>
        <end position="183"/>
    </location>
</feature>
<dbReference type="InterPro" id="IPR029021">
    <property type="entry name" value="Prot-tyrosine_phosphatase-like"/>
</dbReference>
<dbReference type="InterPro" id="IPR003595">
    <property type="entry name" value="Tyr_Pase_cat"/>
</dbReference>
<sequence>ICILHTLHNIFCFMQGYHRRAAYIAAQGPIPSTFDDFWLMVWEQNSNVIVMISNFVERGRVGLSENDLLVLTSVIFVKVVFCCFDLFFEAKGEQAVSVRGFLEHIRQQRMKLVQTEQQYAFIHDALREYILYPYHSIRPLDFSDYLRHLYELDSTGTSNLMKQFEMCMDFRCDSAGSLHSGTLSVDQTKLPMCTSITDGSGIDSSVLHGFLNVCEYIVTRHPLGNSVTEFWKVVWDANSSLIVCLSDQNLLPFWPDEVEQVSITDGSGIDSSVLHGFLNVCEYIVTRHPLGNSVTEFWKVVWDANSSLIVCLSDQNLLPFWPDEVEQTRTIGWLHINFARMDQCGDSLVRFQFLLTSDREDYALACTLLHFNAWPSIDLENPHESRIASDLLELATHLANDNPEFSNSSAPIVLVDNTGGYRVGIFCAIRILISQFLSDLILDVYFVFKMLCLQRPHLFRGYWDLEFVYALLQYYLKNELSPSWQSNSIGSRHATLYYMLEGRDNSNKVSTIEQHISPRRILGNLFSGRRRLTDPKCQRPTRSNNDSLLFNETTTISRNNSLCNHTNYNNSFLKNTSQHLCNSISNRTSIFTDPYHQEEPLLSNHFSNHRGFAVYRLLSKHQSVEFPSFQSINNHNNNSRNYFTGNQMEYPTL</sequence>
<dbReference type="InterPro" id="IPR050348">
    <property type="entry name" value="Protein-Tyr_Phosphatase"/>
</dbReference>
<dbReference type="SUPFAM" id="SSF52799">
    <property type="entry name" value="(Phosphotyrosine protein) phosphatases II"/>
    <property type="match status" value="3"/>
</dbReference>
<dbReference type="PANTHER" id="PTHR19134">
    <property type="entry name" value="RECEPTOR-TYPE TYROSINE-PROTEIN PHOSPHATASE"/>
    <property type="match status" value="1"/>
</dbReference>
<reference evidence="2 3" key="1">
    <citation type="journal article" date="2019" name="PLoS Pathog.">
        <title>Genome sequence of the bovine parasite Schistosoma bovis Tanzania.</title>
        <authorList>
            <person name="Oey H."/>
            <person name="Zakrzewski M."/>
            <person name="Gobert G."/>
            <person name="Gravermann K."/>
            <person name="Stoye J."/>
            <person name="Jones M."/>
            <person name="Mcmanus D."/>
            <person name="Krause L."/>
        </authorList>
    </citation>
    <scope>NUCLEOTIDE SEQUENCE [LARGE SCALE GENOMIC DNA]</scope>
    <source>
        <strain evidence="2 3">TAN1997</strain>
    </source>
</reference>
<dbReference type="STRING" id="6184.A0A430QGU3"/>
<dbReference type="AlphaFoldDB" id="A0A430QGU3"/>